<accession>A0A9N8W7S2</accession>
<proteinExistence type="predicted"/>
<sequence length="328" mass="38171">MADARCLSAYLEEHMMVLKNANAGDFDNAVKCNILKSIMSRKYVPVLANNNLVPYDTPDTYEARIQLLLLEVADNNTQVLRFLKSYLIDNFYTWMRIFNPAGINYKSSILFFSTSYPASQQQRHTISLEDMQKAIQNTLVQQKTKYQSLLEKQKTDFQSQMTKQMQIPVNEKMLPELSQLETYNELLPKLSLAICKICQSHIVQKKELKLDEWFSLLQYLHCNVNDLLITNSFLDNASEFEKGNSKYIFKSLGWYTDMPISIKNKNVQGILDSNKNQFQMKLHEKTYTILTFSKTTEVNEPEQQFSDMYDSRILAERCSQLTETKTDV</sequence>
<dbReference type="Proteomes" id="UP000789759">
    <property type="component" value="Unassembled WGS sequence"/>
</dbReference>
<dbReference type="AlphaFoldDB" id="A0A9N8W7S2"/>
<gene>
    <name evidence="1" type="ORF">CPELLU_LOCUS1256</name>
</gene>
<dbReference type="EMBL" id="CAJVQA010000445">
    <property type="protein sequence ID" value="CAG8475111.1"/>
    <property type="molecule type" value="Genomic_DNA"/>
</dbReference>
<evidence type="ECO:0000313" key="2">
    <source>
        <dbReference type="Proteomes" id="UP000789759"/>
    </source>
</evidence>
<name>A0A9N8W7S2_9GLOM</name>
<evidence type="ECO:0000313" key="1">
    <source>
        <dbReference type="EMBL" id="CAG8475111.1"/>
    </source>
</evidence>
<comment type="caution">
    <text evidence="1">The sequence shown here is derived from an EMBL/GenBank/DDBJ whole genome shotgun (WGS) entry which is preliminary data.</text>
</comment>
<keyword evidence="2" id="KW-1185">Reference proteome</keyword>
<organism evidence="1 2">
    <name type="scientific">Cetraspora pellucida</name>
    <dbReference type="NCBI Taxonomy" id="1433469"/>
    <lineage>
        <taxon>Eukaryota</taxon>
        <taxon>Fungi</taxon>
        <taxon>Fungi incertae sedis</taxon>
        <taxon>Mucoromycota</taxon>
        <taxon>Glomeromycotina</taxon>
        <taxon>Glomeromycetes</taxon>
        <taxon>Diversisporales</taxon>
        <taxon>Gigasporaceae</taxon>
        <taxon>Cetraspora</taxon>
    </lineage>
</organism>
<protein>
    <submittedName>
        <fullName evidence="1">6840_t:CDS:1</fullName>
    </submittedName>
</protein>
<reference evidence="1" key="1">
    <citation type="submission" date="2021-06" db="EMBL/GenBank/DDBJ databases">
        <authorList>
            <person name="Kallberg Y."/>
            <person name="Tangrot J."/>
            <person name="Rosling A."/>
        </authorList>
    </citation>
    <scope>NUCLEOTIDE SEQUENCE</scope>
    <source>
        <strain evidence="1">FL966</strain>
    </source>
</reference>